<evidence type="ECO:0000259" key="1">
    <source>
        <dbReference type="Pfam" id="PF14082"/>
    </source>
</evidence>
<dbReference type="Proteomes" id="UP000318733">
    <property type="component" value="Unassembled WGS sequence"/>
</dbReference>
<dbReference type="EMBL" id="VLPK01000001">
    <property type="protein sequence ID" value="TSJ44525.1"/>
    <property type="molecule type" value="Genomic_DNA"/>
</dbReference>
<feature type="domain" description="Shedu protein SduA C-terminal" evidence="1">
    <location>
        <begin position="129"/>
        <end position="283"/>
    </location>
</feature>
<dbReference type="OrthoDB" id="1490566at2"/>
<reference evidence="2 3" key="1">
    <citation type="submission" date="2019-07" db="EMBL/GenBank/DDBJ databases">
        <authorList>
            <person name="Huq M.A."/>
        </authorList>
    </citation>
    <scope>NUCLEOTIDE SEQUENCE [LARGE SCALE GENOMIC DNA]</scope>
    <source>
        <strain evidence="2 3">MAH-19</strain>
    </source>
</reference>
<dbReference type="AlphaFoldDB" id="A0A556MXB4"/>
<evidence type="ECO:0000313" key="2">
    <source>
        <dbReference type="EMBL" id="TSJ44525.1"/>
    </source>
</evidence>
<dbReference type="InterPro" id="IPR025359">
    <property type="entry name" value="SduA_C"/>
</dbReference>
<gene>
    <name evidence="2" type="ORF">FO440_10210</name>
</gene>
<accession>A0A556MXB4</accession>
<comment type="caution">
    <text evidence="2">The sequence shown here is derived from an EMBL/GenBank/DDBJ whole genome shotgun (WGS) entry which is preliminary data.</text>
</comment>
<organism evidence="2 3">
    <name type="scientific">Mucilaginibacter corticis</name>
    <dbReference type="NCBI Taxonomy" id="2597670"/>
    <lineage>
        <taxon>Bacteria</taxon>
        <taxon>Pseudomonadati</taxon>
        <taxon>Bacteroidota</taxon>
        <taxon>Sphingobacteriia</taxon>
        <taxon>Sphingobacteriales</taxon>
        <taxon>Sphingobacteriaceae</taxon>
        <taxon>Mucilaginibacter</taxon>
    </lineage>
</organism>
<name>A0A556MXB4_9SPHI</name>
<protein>
    <submittedName>
        <fullName evidence="2">DUF4263 domain-containing protein</fullName>
    </submittedName>
</protein>
<dbReference type="Pfam" id="PF14082">
    <property type="entry name" value="SduA_C"/>
    <property type="match status" value="1"/>
</dbReference>
<sequence>MPIVLLILPVEDQRLYKRQGFSKVLLDFGADELNKQIPHFYSTLKSWRKKVVDELDNLGIKYNSGLVDYSYYFSKTKQYVPTKVLSENFQIIPRKLNYYWLNQNQRQIELAIDEFSKLLRQTYRGNPKKEEKLYHQFFNENDFFLLRDNYSKSWYELTLPYGKNKSYQPDYSLKPNMNYKTDLNILEVKLPNEGFVKNTKFHPNLYSKFFEHLGQINDYKMYLENEEFRNIIQQRYGWYPERVQYSLLMGREAEKEENLDTLTVRMKQFGQENIYLMTYDELLAYQVRFLDRMNLLQIN</sequence>
<keyword evidence="3" id="KW-1185">Reference proteome</keyword>
<proteinExistence type="predicted"/>
<evidence type="ECO:0000313" key="3">
    <source>
        <dbReference type="Proteomes" id="UP000318733"/>
    </source>
</evidence>